<dbReference type="CDD" id="cd00408">
    <property type="entry name" value="DHDPS-like"/>
    <property type="match status" value="1"/>
</dbReference>
<dbReference type="Gene3D" id="3.20.20.70">
    <property type="entry name" value="Aldolase class I"/>
    <property type="match status" value="1"/>
</dbReference>
<dbReference type="OrthoDB" id="9782828at2"/>
<gene>
    <name evidence="4" type="primary">dapA_3</name>
    <name evidence="4" type="ORF">Pla8534_42110</name>
</gene>
<evidence type="ECO:0000256" key="1">
    <source>
        <dbReference type="ARBA" id="ARBA00007592"/>
    </source>
</evidence>
<dbReference type="InterPro" id="IPR013785">
    <property type="entry name" value="Aldolase_TIM"/>
</dbReference>
<organism evidence="4 5">
    <name type="scientific">Lignipirellula cremea</name>
    <dbReference type="NCBI Taxonomy" id="2528010"/>
    <lineage>
        <taxon>Bacteria</taxon>
        <taxon>Pseudomonadati</taxon>
        <taxon>Planctomycetota</taxon>
        <taxon>Planctomycetia</taxon>
        <taxon>Pirellulales</taxon>
        <taxon>Pirellulaceae</taxon>
        <taxon>Lignipirellula</taxon>
    </lineage>
</organism>
<dbReference type="EC" id="4.3.3.7" evidence="4"/>
<evidence type="ECO:0000313" key="4">
    <source>
        <dbReference type="EMBL" id="QDU96391.1"/>
    </source>
</evidence>
<evidence type="ECO:0000256" key="2">
    <source>
        <dbReference type="ARBA" id="ARBA00023239"/>
    </source>
</evidence>
<dbReference type="KEGG" id="lcre:Pla8534_42110"/>
<dbReference type="Pfam" id="PF00701">
    <property type="entry name" value="DHDPS"/>
    <property type="match status" value="1"/>
</dbReference>
<dbReference type="InterPro" id="IPR002220">
    <property type="entry name" value="DapA-like"/>
</dbReference>
<dbReference type="PANTHER" id="PTHR12128">
    <property type="entry name" value="DIHYDRODIPICOLINATE SYNTHASE"/>
    <property type="match status" value="1"/>
</dbReference>
<dbReference type="EMBL" id="CP036433">
    <property type="protein sequence ID" value="QDU96391.1"/>
    <property type="molecule type" value="Genomic_DNA"/>
</dbReference>
<evidence type="ECO:0000313" key="5">
    <source>
        <dbReference type="Proteomes" id="UP000317648"/>
    </source>
</evidence>
<sequence length="297" mass="31894">MPIPTTDPIVVAPMPTPFDDHDQVNFAAIERNVARWLETPLTGFVLNSENGEESFLAEHERLEILRTVHRVRAGNRLLVAGIDCPAVTETLRQAEALVAAGADVLRLRIPRLTANVDGYFRQVLDRIPAPVLIIHQMAPGKFLSAGTGVGAPAEMIAGWAEHENLFGYICSDNLRFEALVQRHFPTDKRFWGANGTLLLANAATGANGACLMLGNVAPQACLDLLSAAMQGDLRKAQAIHAAIVQLDWEILSRGAAGIKAALELLGFELGSPRQPSLPCDDEGSGRIAAALKAFQAV</sequence>
<reference evidence="4 5" key="1">
    <citation type="submission" date="2019-02" db="EMBL/GenBank/DDBJ databases">
        <title>Deep-cultivation of Planctomycetes and their phenomic and genomic characterization uncovers novel biology.</title>
        <authorList>
            <person name="Wiegand S."/>
            <person name="Jogler M."/>
            <person name="Boedeker C."/>
            <person name="Pinto D."/>
            <person name="Vollmers J."/>
            <person name="Rivas-Marin E."/>
            <person name="Kohn T."/>
            <person name="Peeters S.H."/>
            <person name="Heuer A."/>
            <person name="Rast P."/>
            <person name="Oberbeckmann S."/>
            <person name="Bunk B."/>
            <person name="Jeske O."/>
            <person name="Meyerdierks A."/>
            <person name="Storesund J.E."/>
            <person name="Kallscheuer N."/>
            <person name="Luecker S."/>
            <person name="Lage O.M."/>
            <person name="Pohl T."/>
            <person name="Merkel B.J."/>
            <person name="Hornburger P."/>
            <person name="Mueller R.-W."/>
            <person name="Bruemmer F."/>
            <person name="Labrenz M."/>
            <person name="Spormann A.M."/>
            <person name="Op den Camp H."/>
            <person name="Overmann J."/>
            <person name="Amann R."/>
            <person name="Jetten M.S.M."/>
            <person name="Mascher T."/>
            <person name="Medema M.H."/>
            <person name="Devos D.P."/>
            <person name="Kaster A.-K."/>
            <person name="Ovreas L."/>
            <person name="Rohde M."/>
            <person name="Galperin M.Y."/>
            <person name="Jogler C."/>
        </authorList>
    </citation>
    <scope>NUCLEOTIDE SEQUENCE [LARGE SCALE GENOMIC DNA]</scope>
    <source>
        <strain evidence="4 5">Pla85_3_4</strain>
    </source>
</reference>
<protein>
    <submittedName>
        <fullName evidence="4">4-hydroxy-tetrahydrodipicolinate synthase</fullName>
        <ecNumber evidence="4">4.3.3.7</ecNumber>
    </submittedName>
</protein>
<comment type="similarity">
    <text evidence="1 3">Belongs to the DapA family.</text>
</comment>
<proteinExistence type="inferred from homology"/>
<dbReference type="PIRSF" id="PIRSF001365">
    <property type="entry name" value="DHDPS"/>
    <property type="match status" value="1"/>
</dbReference>
<accession>A0A518DX28</accession>
<evidence type="ECO:0000256" key="3">
    <source>
        <dbReference type="PIRNR" id="PIRNR001365"/>
    </source>
</evidence>
<keyword evidence="5" id="KW-1185">Reference proteome</keyword>
<dbReference type="GO" id="GO:0008840">
    <property type="term" value="F:4-hydroxy-tetrahydrodipicolinate synthase activity"/>
    <property type="evidence" value="ECO:0007669"/>
    <property type="project" value="UniProtKB-EC"/>
</dbReference>
<keyword evidence="2 3" id="KW-0456">Lyase</keyword>
<dbReference type="AlphaFoldDB" id="A0A518DX28"/>
<dbReference type="RefSeq" id="WP_145055027.1">
    <property type="nucleotide sequence ID" value="NZ_CP036433.1"/>
</dbReference>
<name>A0A518DX28_9BACT</name>
<dbReference type="PANTHER" id="PTHR12128:SF66">
    <property type="entry name" value="4-HYDROXY-2-OXOGLUTARATE ALDOLASE, MITOCHONDRIAL"/>
    <property type="match status" value="1"/>
</dbReference>
<dbReference type="SMART" id="SM01130">
    <property type="entry name" value="DHDPS"/>
    <property type="match status" value="1"/>
</dbReference>
<dbReference type="Proteomes" id="UP000317648">
    <property type="component" value="Chromosome"/>
</dbReference>
<dbReference type="SUPFAM" id="SSF51569">
    <property type="entry name" value="Aldolase"/>
    <property type="match status" value="1"/>
</dbReference>